<dbReference type="NCBIfam" id="TIGR02937">
    <property type="entry name" value="sigma70-ECF"/>
    <property type="match status" value="1"/>
</dbReference>
<dbReference type="Gene3D" id="1.10.10.10">
    <property type="entry name" value="Winged helix-like DNA-binding domain superfamily/Winged helix DNA-binding domain"/>
    <property type="match status" value="1"/>
</dbReference>
<dbReference type="InterPro" id="IPR039425">
    <property type="entry name" value="RNA_pol_sigma-70-like"/>
</dbReference>
<reference evidence="6" key="1">
    <citation type="submission" date="2023-06" db="EMBL/GenBank/DDBJ databases">
        <title>Genomic of Agaribacillus aureum.</title>
        <authorList>
            <person name="Wang G."/>
        </authorList>
    </citation>
    <scope>NUCLEOTIDE SEQUENCE</scope>
    <source>
        <strain evidence="6">BMA12</strain>
    </source>
</reference>
<dbReference type="EMBL" id="JAUJEB010000008">
    <property type="protein sequence ID" value="MDN5216194.1"/>
    <property type="molecule type" value="Genomic_DNA"/>
</dbReference>
<evidence type="ECO:0000256" key="3">
    <source>
        <dbReference type="ARBA" id="ARBA00023082"/>
    </source>
</evidence>
<dbReference type="InterPro" id="IPR014284">
    <property type="entry name" value="RNA_pol_sigma-70_dom"/>
</dbReference>
<keyword evidence="4" id="KW-0238">DNA-binding</keyword>
<dbReference type="SUPFAM" id="SSF88659">
    <property type="entry name" value="Sigma3 and sigma4 domains of RNA polymerase sigma factors"/>
    <property type="match status" value="1"/>
</dbReference>
<evidence type="ECO:0000256" key="1">
    <source>
        <dbReference type="ARBA" id="ARBA00010641"/>
    </source>
</evidence>
<dbReference type="PANTHER" id="PTHR43133:SF8">
    <property type="entry name" value="RNA POLYMERASE SIGMA FACTOR HI_1459-RELATED"/>
    <property type="match status" value="1"/>
</dbReference>
<keyword evidence="2" id="KW-0805">Transcription regulation</keyword>
<dbReference type="SUPFAM" id="SSF88946">
    <property type="entry name" value="Sigma2 domain of RNA polymerase sigma factors"/>
    <property type="match status" value="1"/>
</dbReference>
<keyword evidence="3" id="KW-0731">Sigma factor</keyword>
<accession>A0ABT8LEI1</accession>
<evidence type="ECO:0000256" key="2">
    <source>
        <dbReference type="ARBA" id="ARBA00023015"/>
    </source>
</evidence>
<evidence type="ECO:0000256" key="4">
    <source>
        <dbReference type="ARBA" id="ARBA00023125"/>
    </source>
</evidence>
<evidence type="ECO:0000256" key="5">
    <source>
        <dbReference type="ARBA" id="ARBA00023163"/>
    </source>
</evidence>
<keyword evidence="5" id="KW-0804">Transcription</keyword>
<dbReference type="PANTHER" id="PTHR43133">
    <property type="entry name" value="RNA POLYMERASE ECF-TYPE SIGMA FACTO"/>
    <property type="match status" value="1"/>
</dbReference>
<comment type="similarity">
    <text evidence="1">Belongs to the sigma-70 factor family. ECF subfamily.</text>
</comment>
<evidence type="ECO:0000313" key="6">
    <source>
        <dbReference type="EMBL" id="MDN5216194.1"/>
    </source>
</evidence>
<protein>
    <submittedName>
        <fullName evidence="6">Sigma-70 family RNA polymerase sigma factor</fullName>
    </submittedName>
</protein>
<evidence type="ECO:0000313" key="7">
    <source>
        <dbReference type="Proteomes" id="UP001172083"/>
    </source>
</evidence>
<dbReference type="InterPro" id="IPR013325">
    <property type="entry name" value="RNA_pol_sigma_r2"/>
</dbReference>
<dbReference type="InterPro" id="IPR036388">
    <property type="entry name" value="WH-like_DNA-bd_sf"/>
</dbReference>
<keyword evidence="7" id="KW-1185">Reference proteome</keyword>
<dbReference type="InterPro" id="IPR013324">
    <property type="entry name" value="RNA_pol_sigma_r3/r4-like"/>
</dbReference>
<dbReference type="RefSeq" id="WP_346761532.1">
    <property type="nucleotide sequence ID" value="NZ_JAUJEB010000008.1"/>
</dbReference>
<comment type="caution">
    <text evidence="6">The sequence shown here is derived from an EMBL/GenBank/DDBJ whole genome shotgun (WGS) entry which is preliminary data.</text>
</comment>
<sequence>MSENDVIARIKAGDERELGAIYEKHRQEFISWVIRTYACTIDEAKEVYQLAIMIFYENIVSGRLTTMTSSIKSYLFAIGKNKALEQKKFANRFTYNLDGTMNLMNEDQPADEVEKREATLKLVEQCLHLLGEPCRGLLELYYYHKKSMTDIAENLGYKNTDTAKNQKYKCMKRLKKIFEERTLNTV</sequence>
<proteinExistence type="inferred from homology"/>
<dbReference type="Proteomes" id="UP001172083">
    <property type="component" value="Unassembled WGS sequence"/>
</dbReference>
<organism evidence="6 7">
    <name type="scientific">Agaribacillus aureus</name>
    <dbReference type="NCBI Taxonomy" id="3051825"/>
    <lineage>
        <taxon>Bacteria</taxon>
        <taxon>Pseudomonadati</taxon>
        <taxon>Bacteroidota</taxon>
        <taxon>Cytophagia</taxon>
        <taxon>Cytophagales</taxon>
        <taxon>Splendidivirgaceae</taxon>
        <taxon>Agaribacillus</taxon>
    </lineage>
</organism>
<dbReference type="Gene3D" id="1.10.1740.10">
    <property type="match status" value="1"/>
</dbReference>
<name>A0ABT8LEI1_9BACT</name>
<gene>
    <name evidence="6" type="ORF">QQ020_29270</name>
</gene>